<accession>A0AAP2D8V6</accession>
<evidence type="ECO:0000313" key="10">
    <source>
        <dbReference type="Proteomes" id="UP001319180"/>
    </source>
</evidence>
<keyword evidence="5 7" id="KW-0472">Membrane</keyword>
<comment type="caution">
    <text evidence="9">The sequence shown here is derived from an EMBL/GenBank/DDBJ whole genome shotgun (WGS) entry which is preliminary data.</text>
</comment>
<keyword evidence="10" id="KW-1185">Reference proteome</keyword>
<dbReference type="GO" id="GO:0022857">
    <property type="term" value="F:transmembrane transporter activity"/>
    <property type="evidence" value="ECO:0007669"/>
    <property type="project" value="TreeGrafter"/>
</dbReference>
<dbReference type="InterPro" id="IPR050250">
    <property type="entry name" value="Macrolide_Exporter_MacB"/>
</dbReference>
<feature type="domain" description="ABC3 transporter permease C-terminal" evidence="8">
    <location>
        <begin position="2"/>
        <end position="72"/>
    </location>
</feature>
<dbReference type="RefSeq" id="WP_317195880.1">
    <property type="nucleotide sequence ID" value="NZ_JAHESC010000008.1"/>
</dbReference>
<evidence type="ECO:0000256" key="6">
    <source>
        <dbReference type="ARBA" id="ARBA00038076"/>
    </source>
</evidence>
<evidence type="ECO:0000256" key="1">
    <source>
        <dbReference type="ARBA" id="ARBA00004651"/>
    </source>
</evidence>
<gene>
    <name evidence="9" type="ORF">KK078_07965</name>
</gene>
<feature type="transmembrane region" description="Helical" evidence="7">
    <location>
        <begin position="9"/>
        <end position="30"/>
    </location>
</feature>
<evidence type="ECO:0000313" key="9">
    <source>
        <dbReference type="EMBL" id="MBT1686485.1"/>
    </source>
</evidence>
<dbReference type="EMBL" id="JAHESC010000008">
    <property type="protein sequence ID" value="MBT1686485.1"/>
    <property type="molecule type" value="Genomic_DNA"/>
</dbReference>
<dbReference type="PANTHER" id="PTHR30572:SF4">
    <property type="entry name" value="ABC TRANSPORTER PERMEASE YTRF"/>
    <property type="match status" value="1"/>
</dbReference>
<dbReference type="Proteomes" id="UP001319180">
    <property type="component" value="Unassembled WGS sequence"/>
</dbReference>
<sequence length="79" mass="8276">LTQFLIEAIALSAAGGVLGIGLGVLGNFLIYRTTGFFVPTSYTSVAIGFGFSAMIGIGFGYFPARKAAKLNPIDALHYE</sequence>
<dbReference type="Pfam" id="PF02687">
    <property type="entry name" value="FtsX"/>
    <property type="match status" value="1"/>
</dbReference>
<dbReference type="InterPro" id="IPR003838">
    <property type="entry name" value="ABC3_permease_C"/>
</dbReference>
<dbReference type="AlphaFoldDB" id="A0AAP2D8V6"/>
<evidence type="ECO:0000256" key="3">
    <source>
        <dbReference type="ARBA" id="ARBA00022692"/>
    </source>
</evidence>
<feature type="transmembrane region" description="Helical" evidence="7">
    <location>
        <begin position="42"/>
        <end position="62"/>
    </location>
</feature>
<keyword evidence="2" id="KW-1003">Cell membrane</keyword>
<comment type="subcellular location">
    <subcellularLocation>
        <location evidence="1">Cell membrane</location>
        <topology evidence="1">Multi-pass membrane protein</topology>
    </subcellularLocation>
</comment>
<evidence type="ECO:0000256" key="2">
    <source>
        <dbReference type="ARBA" id="ARBA00022475"/>
    </source>
</evidence>
<proteinExistence type="inferred from homology"/>
<keyword evidence="3 7" id="KW-0812">Transmembrane</keyword>
<feature type="non-terminal residue" evidence="9">
    <location>
        <position position="1"/>
    </location>
</feature>
<dbReference type="GO" id="GO:0005886">
    <property type="term" value="C:plasma membrane"/>
    <property type="evidence" value="ECO:0007669"/>
    <property type="project" value="UniProtKB-SubCell"/>
</dbReference>
<evidence type="ECO:0000256" key="7">
    <source>
        <dbReference type="SAM" id="Phobius"/>
    </source>
</evidence>
<evidence type="ECO:0000259" key="8">
    <source>
        <dbReference type="Pfam" id="PF02687"/>
    </source>
</evidence>
<keyword evidence="4 7" id="KW-1133">Transmembrane helix</keyword>
<organism evidence="9 10">
    <name type="scientific">Dawidia soli</name>
    <dbReference type="NCBI Taxonomy" id="2782352"/>
    <lineage>
        <taxon>Bacteria</taxon>
        <taxon>Pseudomonadati</taxon>
        <taxon>Bacteroidota</taxon>
        <taxon>Cytophagia</taxon>
        <taxon>Cytophagales</taxon>
        <taxon>Chryseotaleaceae</taxon>
        <taxon>Dawidia</taxon>
    </lineage>
</organism>
<evidence type="ECO:0000256" key="5">
    <source>
        <dbReference type="ARBA" id="ARBA00023136"/>
    </source>
</evidence>
<evidence type="ECO:0000256" key="4">
    <source>
        <dbReference type="ARBA" id="ARBA00022989"/>
    </source>
</evidence>
<name>A0AAP2D8V6_9BACT</name>
<comment type="similarity">
    <text evidence="6">Belongs to the ABC-4 integral membrane protein family.</text>
</comment>
<dbReference type="PANTHER" id="PTHR30572">
    <property type="entry name" value="MEMBRANE COMPONENT OF TRANSPORTER-RELATED"/>
    <property type="match status" value="1"/>
</dbReference>
<reference evidence="9 10" key="1">
    <citation type="submission" date="2021-05" db="EMBL/GenBank/DDBJ databases">
        <title>A Polyphasic approach of four new species of the genus Ohtaekwangia: Ohtaekwangia histidinii sp. nov., Ohtaekwangia cretensis sp. nov., Ohtaekwangia indiensis sp. nov., Ohtaekwangia reichenbachii sp. nov. from diverse environment.</title>
        <authorList>
            <person name="Octaviana S."/>
        </authorList>
    </citation>
    <scope>NUCLEOTIDE SEQUENCE [LARGE SCALE GENOMIC DNA]</scope>
    <source>
        <strain evidence="9 10">PWU37</strain>
    </source>
</reference>
<protein>
    <recommendedName>
        <fullName evidence="8">ABC3 transporter permease C-terminal domain-containing protein</fullName>
    </recommendedName>
</protein>